<dbReference type="Pfam" id="PF01923">
    <property type="entry name" value="Cob_adeno_trans"/>
    <property type="match status" value="1"/>
</dbReference>
<dbReference type="GO" id="GO:0005524">
    <property type="term" value="F:ATP binding"/>
    <property type="evidence" value="ECO:0007669"/>
    <property type="project" value="UniProtKB-UniRule"/>
</dbReference>
<dbReference type="PANTHER" id="PTHR12213:SF0">
    <property type="entry name" value="CORRINOID ADENOSYLTRANSFERASE MMAB"/>
    <property type="match status" value="1"/>
</dbReference>
<dbReference type="InterPro" id="IPR036451">
    <property type="entry name" value="CblAdoTrfase-like_sf"/>
</dbReference>
<dbReference type="InterPro" id="IPR029499">
    <property type="entry name" value="PduO-typ"/>
</dbReference>
<dbReference type="InterPro" id="IPR016030">
    <property type="entry name" value="CblAdoTrfase-like"/>
</dbReference>
<evidence type="ECO:0000313" key="17">
    <source>
        <dbReference type="Proteomes" id="UP000017052"/>
    </source>
</evidence>
<keyword evidence="5 14" id="KW-0169">Cobalamin biosynthesis</keyword>
<organism evidence="16 17">
    <name type="scientific">Propionibacterium acidifaciens F0233</name>
    <dbReference type="NCBI Taxonomy" id="553198"/>
    <lineage>
        <taxon>Bacteria</taxon>
        <taxon>Bacillati</taxon>
        <taxon>Actinomycetota</taxon>
        <taxon>Actinomycetes</taxon>
        <taxon>Propionibacteriales</taxon>
        <taxon>Propionibacteriaceae</taxon>
        <taxon>Propionibacterium</taxon>
    </lineage>
</organism>
<sequence length="239" mass="26101">MPSSGPFCTARHAGYPEPMVNLTRIYTRTGDAGRTRLSNNEETAKTDPRVEAYGCTDETNSALGVALALGPDEKLREALVLIQNELFDVGADLSNPVVANPEWEPLRVVQSSIDRLERWCDEFGEPLPNLRSFILPGGCPLAAQLHIARSLARRAERRAWEAVEAFGPEDERAEPHGGVSLLAVKYLNRLSDLLFTMARYANLVAGHDEVLWLPGGERNAAHAEQVAAARPAHRSAGAQ</sequence>
<dbReference type="AlphaFoldDB" id="U2QAK1"/>
<dbReference type="EC" id="2.5.1.17" evidence="3 14"/>
<dbReference type="UniPathway" id="UPA00148">
    <property type="reaction ID" value="UER00233"/>
</dbReference>
<evidence type="ECO:0000256" key="1">
    <source>
        <dbReference type="ARBA" id="ARBA00005121"/>
    </source>
</evidence>
<evidence type="ECO:0000256" key="11">
    <source>
        <dbReference type="ARBA" id="ARBA00033354"/>
    </source>
</evidence>
<evidence type="ECO:0000256" key="10">
    <source>
        <dbReference type="ARBA" id="ARBA00033334"/>
    </source>
</evidence>
<comment type="catalytic activity">
    <reaction evidence="13 14">
        <text>2 cob(II)alamin + reduced [electron-transfer flavoprotein] + 2 ATP = 2 adenosylcob(III)alamin + 2 triphosphate + oxidized [electron-transfer flavoprotein] + 3 H(+)</text>
        <dbReference type="Rhea" id="RHEA:28671"/>
        <dbReference type="Rhea" id="RHEA-COMP:10685"/>
        <dbReference type="Rhea" id="RHEA-COMP:10686"/>
        <dbReference type="ChEBI" id="CHEBI:15378"/>
        <dbReference type="ChEBI" id="CHEBI:16304"/>
        <dbReference type="ChEBI" id="CHEBI:18036"/>
        <dbReference type="ChEBI" id="CHEBI:18408"/>
        <dbReference type="ChEBI" id="CHEBI:30616"/>
        <dbReference type="ChEBI" id="CHEBI:57692"/>
        <dbReference type="ChEBI" id="CHEBI:58307"/>
        <dbReference type="EC" id="2.5.1.17"/>
    </reaction>
</comment>
<evidence type="ECO:0000313" key="16">
    <source>
        <dbReference type="EMBL" id="ERK59860.1"/>
    </source>
</evidence>
<feature type="domain" description="Cobalamin adenosyltransferase-like" evidence="15">
    <location>
        <begin position="25"/>
        <end position="201"/>
    </location>
</feature>
<accession>U2QAK1</accession>
<evidence type="ECO:0000256" key="9">
    <source>
        <dbReference type="ARBA" id="ARBA00031529"/>
    </source>
</evidence>
<keyword evidence="7 14" id="KW-0547">Nucleotide-binding</keyword>
<dbReference type="Proteomes" id="UP000017052">
    <property type="component" value="Unassembled WGS sequence"/>
</dbReference>
<evidence type="ECO:0000256" key="7">
    <source>
        <dbReference type="ARBA" id="ARBA00022741"/>
    </source>
</evidence>
<name>U2QAK1_9ACTN</name>
<comment type="caution">
    <text evidence="16">The sequence shown here is derived from an EMBL/GenBank/DDBJ whole genome shotgun (WGS) entry which is preliminary data.</text>
</comment>
<keyword evidence="17" id="KW-1185">Reference proteome</keyword>
<comment type="similarity">
    <text evidence="2 14">Belongs to the Cob(I)alamin adenosyltransferase family.</text>
</comment>
<reference evidence="16" key="1">
    <citation type="submission" date="2013-08" db="EMBL/GenBank/DDBJ databases">
        <authorList>
            <person name="Durkin A.S."/>
            <person name="Haft D.R."/>
            <person name="McCorrison J."/>
            <person name="Torralba M."/>
            <person name="Gillis M."/>
            <person name="Haft D.H."/>
            <person name="Methe B."/>
            <person name="Sutton G."/>
            <person name="Nelson K.E."/>
        </authorList>
    </citation>
    <scope>NUCLEOTIDE SEQUENCE [LARGE SCALE GENOMIC DNA]</scope>
    <source>
        <strain evidence="16">F0233</strain>
    </source>
</reference>
<evidence type="ECO:0000256" key="5">
    <source>
        <dbReference type="ARBA" id="ARBA00022573"/>
    </source>
</evidence>
<keyword evidence="6 14" id="KW-0808">Transferase</keyword>
<dbReference type="Gene3D" id="1.20.1200.10">
    <property type="entry name" value="Cobalamin adenosyltransferase-like"/>
    <property type="match status" value="1"/>
</dbReference>
<protein>
    <recommendedName>
        <fullName evidence="4 14">Corrinoid adenosyltransferase</fullName>
        <ecNumber evidence="3 14">2.5.1.17</ecNumber>
    </recommendedName>
    <alternativeName>
        <fullName evidence="9 14">Cob(II)alamin adenosyltransferase</fullName>
    </alternativeName>
    <alternativeName>
        <fullName evidence="11 14">Cob(II)yrinic acid a,c-diamide adenosyltransferase</fullName>
    </alternativeName>
    <alternativeName>
        <fullName evidence="10 14">Cobinamide/cobalamin adenosyltransferase</fullName>
    </alternativeName>
</protein>
<evidence type="ECO:0000256" key="4">
    <source>
        <dbReference type="ARBA" id="ARBA00020963"/>
    </source>
</evidence>
<gene>
    <name evidence="16" type="ORF">HMPREF0682_1713</name>
</gene>
<comment type="catalytic activity">
    <reaction evidence="12 14">
        <text>2 cob(II)yrinate a,c diamide + reduced [electron-transfer flavoprotein] + 2 ATP = 2 adenosylcob(III)yrinate a,c-diamide + 2 triphosphate + oxidized [electron-transfer flavoprotein] + 3 H(+)</text>
        <dbReference type="Rhea" id="RHEA:11528"/>
        <dbReference type="Rhea" id="RHEA-COMP:10685"/>
        <dbReference type="Rhea" id="RHEA-COMP:10686"/>
        <dbReference type="ChEBI" id="CHEBI:15378"/>
        <dbReference type="ChEBI" id="CHEBI:18036"/>
        <dbReference type="ChEBI" id="CHEBI:30616"/>
        <dbReference type="ChEBI" id="CHEBI:57692"/>
        <dbReference type="ChEBI" id="CHEBI:58307"/>
        <dbReference type="ChEBI" id="CHEBI:58503"/>
        <dbReference type="ChEBI" id="CHEBI:58537"/>
        <dbReference type="EC" id="2.5.1.17"/>
    </reaction>
</comment>
<dbReference type="NCBIfam" id="TIGR00636">
    <property type="entry name" value="PduO_Nterm"/>
    <property type="match status" value="1"/>
</dbReference>
<evidence type="ECO:0000256" key="3">
    <source>
        <dbReference type="ARBA" id="ARBA00012454"/>
    </source>
</evidence>
<evidence type="ECO:0000256" key="14">
    <source>
        <dbReference type="RuleBase" id="RU366026"/>
    </source>
</evidence>
<evidence type="ECO:0000256" key="13">
    <source>
        <dbReference type="ARBA" id="ARBA00048692"/>
    </source>
</evidence>
<comment type="pathway">
    <text evidence="1 14">Cofactor biosynthesis; adenosylcobalamin biosynthesis; adenosylcobalamin from cob(II)yrinate a,c-diamide: step 2/7.</text>
</comment>
<evidence type="ECO:0000256" key="6">
    <source>
        <dbReference type="ARBA" id="ARBA00022679"/>
    </source>
</evidence>
<dbReference type="GO" id="GO:0009236">
    <property type="term" value="P:cobalamin biosynthetic process"/>
    <property type="evidence" value="ECO:0007669"/>
    <property type="project" value="UniProtKB-UniRule"/>
</dbReference>
<keyword evidence="8 14" id="KW-0067">ATP-binding</keyword>
<dbReference type="EMBL" id="ACVN02000108">
    <property type="protein sequence ID" value="ERK59860.1"/>
    <property type="molecule type" value="Genomic_DNA"/>
</dbReference>
<dbReference type="PANTHER" id="PTHR12213">
    <property type="entry name" value="CORRINOID ADENOSYLTRANSFERASE"/>
    <property type="match status" value="1"/>
</dbReference>
<proteinExistence type="inferred from homology"/>
<evidence type="ECO:0000256" key="8">
    <source>
        <dbReference type="ARBA" id="ARBA00022840"/>
    </source>
</evidence>
<dbReference type="GO" id="GO:0008817">
    <property type="term" value="F:corrinoid adenosyltransferase activity"/>
    <property type="evidence" value="ECO:0007669"/>
    <property type="project" value="UniProtKB-UniRule"/>
</dbReference>
<evidence type="ECO:0000259" key="15">
    <source>
        <dbReference type="Pfam" id="PF01923"/>
    </source>
</evidence>
<evidence type="ECO:0000256" key="2">
    <source>
        <dbReference type="ARBA" id="ARBA00007487"/>
    </source>
</evidence>
<evidence type="ECO:0000256" key="12">
    <source>
        <dbReference type="ARBA" id="ARBA00048555"/>
    </source>
</evidence>
<dbReference type="SUPFAM" id="SSF89028">
    <property type="entry name" value="Cobalamin adenosyltransferase-like"/>
    <property type="match status" value="1"/>
</dbReference>